<keyword evidence="4 10" id="KW-0812">Transmembrane</keyword>
<evidence type="ECO:0000256" key="12">
    <source>
        <dbReference type="SAM" id="Phobius"/>
    </source>
</evidence>
<dbReference type="Gene3D" id="3.10.580.10">
    <property type="entry name" value="CBS-domain"/>
    <property type="match status" value="1"/>
</dbReference>
<dbReference type="SMART" id="SM01091">
    <property type="entry name" value="CorC_HlyC"/>
    <property type="match status" value="1"/>
</dbReference>
<keyword evidence="3" id="KW-1003">Cell membrane</keyword>
<evidence type="ECO:0000256" key="1">
    <source>
        <dbReference type="ARBA" id="ARBA00004651"/>
    </source>
</evidence>
<dbReference type="InterPro" id="IPR000644">
    <property type="entry name" value="CBS_dom"/>
</dbReference>
<dbReference type="InterPro" id="IPR046342">
    <property type="entry name" value="CBS_dom_sf"/>
</dbReference>
<comment type="subcellular location">
    <subcellularLocation>
        <location evidence="1">Cell membrane</location>
        <topology evidence="1">Multi-pass membrane protein</topology>
    </subcellularLocation>
</comment>
<dbReference type="Pfam" id="PF00571">
    <property type="entry name" value="CBS"/>
    <property type="match status" value="2"/>
</dbReference>
<dbReference type="SUPFAM" id="SSF54631">
    <property type="entry name" value="CBS-domain pair"/>
    <property type="match status" value="1"/>
</dbReference>
<evidence type="ECO:0000313" key="15">
    <source>
        <dbReference type="EMBL" id="SHN46999.1"/>
    </source>
</evidence>
<dbReference type="InterPro" id="IPR005170">
    <property type="entry name" value="Transptr-assoc_dom"/>
</dbReference>
<feature type="domain" description="CBS" evidence="13">
    <location>
        <begin position="215"/>
        <end position="274"/>
    </location>
</feature>
<comment type="similarity">
    <text evidence="2">Belongs to the UPF0053 family.</text>
</comment>
<evidence type="ECO:0000313" key="16">
    <source>
        <dbReference type="Proteomes" id="UP000184440"/>
    </source>
</evidence>
<dbReference type="SUPFAM" id="SSF56176">
    <property type="entry name" value="FAD-binding/transporter-associated domain-like"/>
    <property type="match status" value="1"/>
</dbReference>
<dbReference type="InterPro" id="IPR044751">
    <property type="entry name" value="Ion_transp-like_CBS"/>
</dbReference>
<feature type="region of interest" description="Disordered" evidence="11">
    <location>
        <begin position="426"/>
        <end position="482"/>
    </location>
</feature>
<dbReference type="EMBL" id="FRCS01000019">
    <property type="protein sequence ID" value="SHN46999.1"/>
    <property type="molecule type" value="Genomic_DNA"/>
</dbReference>
<dbReference type="GO" id="GO:0005886">
    <property type="term" value="C:plasma membrane"/>
    <property type="evidence" value="ECO:0007669"/>
    <property type="project" value="UniProtKB-SubCell"/>
</dbReference>
<evidence type="ECO:0000256" key="7">
    <source>
        <dbReference type="ARBA" id="ARBA00023122"/>
    </source>
</evidence>
<sequence>MAEWLLVLLGVVLVAACGVFVAAEFAFVTVDRGAVERAGATGVNAALRTLSTQLSGAQVGITITNLAVGFLAEPSIATLLEGPLGAAGLGDAAVTGVAVAVALILSTLVTMLFGELVPKNIAIARPLGTAIAVAPLQRGFTRAMLPLIRLLNGIANAILRRFGIEPQEELSSARAPEELASLVRRSAQLGTLPGETAQLLGRTLGLGRLTAADVMTPRSRLTVVGADQPVRAVLTATGRTGHSRFPVVGEDIDDIVGVVHAKHAVAVARDQRSTVPVRAAMRAPVFIPTTVPADDLLPQLRREGLQVAIVVDEFGGTEGIVTLEDLIEEIVGEVADEHDRSQPAGLRRRPDGSWLLSGLLRPDEIRERTGLPVPDGPEYDTLGGYVTVRLGRLPRLGDAVEVDGDDETGFRIEVDRLDGRRVDRLLVSPTEPPGSPAAAAPAPDGDRTDGAGADGAGADGAAGPDDAPSAGGTPSDEERETR</sequence>
<feature type="domain" description="CBS" evidence="13">
    <location>
        <begin position="280"/>
        <end position="337"/>
    </location>
</feature>
<accession>A0A1M7RLE2</accession>
<feature type="transmembrane region" description="Helical" evidence="12">
    <location>
        <begin position="92"/>
        <end position="113"/>
    </location>
</feature>
<evidence type="ECO:0000256" key="5">
    <source>
        <dbReference type="ARBA" id="ARBA00022737"/>
    </source>
</evidence>
<dbReference type="InterPro" id="IPR051676">
    <property type="entry name" value="UPF0053_domain"/>
</dbReference>
<keyword evidence="16" id="KW-1185">Reference proteome</keyword>
<dbReference type="Gene3D" id="3.30.465.10">
    <property type="match status" value="1"/>
</dbReference>
<protein>
    <submittedName>
        <fullName evidence="15">Hemolysin, contains CBS domains</fullName>
    </submittedName>
</protein>
<keyword evidence="8 10" id="KW-0472">Membrane</keyword>
<evidence type="ECO:0000256" key="2">
    <source>
        <dbReference type="ARBA" id="ARBA00006337"/>
    </source>
</evidence>
<dbReference type="PROSITE" id="PS51371">
    <property type="entry name" value="CBS"/>
    <property type="match status" value="2"/>
</dbReference>
<feature type="compositionally biased region" description="Low complexity" evidence="11">
    <location>
        <begin position="461"/>
        <end position="474"/>
    </location>
</feature>
<dbReference type="PANTHER" id="PTHR43099">
    <property type="entry name" value="UPF0053 PROTEIN YRKA"/>
    <property type="match status" value="1"/>
</dbReference>
<dbReference type="Pfam" id="PF03471">
    <property type="entry name" value="CorC_HlyC"/>
    <property type="match status" value="1"/>
</dbReference>
<evidence type="ECO:0000256" key="11">
    <source>
        <dbReference type="SAM" id="MobiDB-lite"/>
    </source>
</evidence>
<dbReference type="InterPro" id="IPR016169">
    <property type="entry name" value="FAD-bd_PCMH_sub2"/>
</dbReference>
<feature type="domain" description="CNNM transmembrane" evidence="14">
    <location>
        <begin position="1"/>
        <end position="196"/>
    </location>
</feature>
<evidence type="ECO:0000256" key="4">
    <source>
        <dbReference type="ARBA" id="ARBA00022692"/>
    </source>
</evidence>
<dbReference type="FunFam" id="3.10.580.10:FF:000002">
    <property type="entry name" value="Magnesium/cobalt efflux protein CorC"/>
    <property type="match status" value="1"/>
</dbReference>
<evidence type="ECO:0000256" key="3">
    <source>
        <dbReference type="ARBA" id="ARBA00022475"/>
    </source>
</evidence>
<dbReference type="GO" id="GO:0050660">
    <property type="term" value="F:flavin adenine dinucleotide binding"/>
    <property type="evidence" value="ECO:0007669"/>
    <property type="project" value="InterPro"/>
</dbReference>
<evidence type="ECO:0000256" key="10">
    <source>
        <dbReference type="PROSITE-ProRule" id="PRU01193"/>
    </source>
</evidence>
<name>A0A1M7RLE2_9ACTN</name>
<dbReference type="Pfam" id="PF01595">
    <property type="entry name" value="CNNM"/>
    <property type="match status" value="1"/>
</dbReference>
<gene>
    <name evidence="15" type="ORF">SAMN05443668_11995</name>
</gene>
<keyword evidence="7 9" id="KW-0129">CBS domain</keyword>
<evidence type="ECO:0000259" key="13">
    <source>
        <dbReference type="PROSITE" id="PS51371"/>
    </source>
</evidence>
<evidence type="ECO:0000256" key="9">
    <source>
        <dbReference type="PROSITE-ProRule" id="PRU00703"/>
    </source>
</evidence>
<dbReference type="InterPro" id="IPR002550">
    <property type="entry name" value="CNNM"/>
</dbReference>
<reference evidence="15 16" key="1">
    <citation type="submission" date="2016-11" db="EMBL/GenBank/DDBJ databases">
        <authorList>
            <person name="Jaros S."/>
            <person name="Januszkiewicz K."/>
            <person name="Wedrychowicz H."/>
        </authorList>
    </citation>
    <scope>NUCLEOTIDE SEQUENCE [LARGE SCALE GENOMIC DNA]</scope>
    <source>
        <strain evidence="15 16">DSM 46144</strain>
    </source>
</reference>
<evidence type="ECO:0000256" key="6">
    <source>
        <dbReference type="ARBA" id="ARBA00022989"/>
    </source>
</evidence>
<evidence type="ECO:0000256" key="8">
    <source>
        <dbReference type="ARBA" id="ARBA00023136"/>
    </source>
</evidence>
<dbReference type="OrthoDB" id="110231at2"/>
<dbReference type="AlphaFoldDB" id="A0A1M7RLE2"/>
<dbReference type="Proteomes" id="UP000184440">
    <property type="component" value="Unassembled WGS sequence"/>
</dbReference>
<keyword evidence="6 10" id="KW-1133">Transmembrane helix</keyword>
<dbReference type="PANTHER" id="PTHR43099:SF6">
    <property type="entry name" value="UPF0053 PROTEIN RV1842C"/>
    <property type="match status" value="1"/>
</dbReference>
<dbReference type="RefSeq" id="WP_073264460.1">
    <property type="nucleotide sequence ID" value="NZ_FRCS01000019.1"/>
</dbReference>
<dbReference type="STRING" id="134849.SAMN05443668_11995"/>
<dbReference type="InterPro" id="IPR036318">
    <property type="entry name" value="FAD-bd_PCMH-like_sf"/>
</dbReference>
<proteinExistence type="inferred from homology"/>
<keyword evidence="5" id="KW-0677">Repeat</keyword>
<dbReference type="CDD" id="cd04590">
    <property type="entry name" value="CBS_pair_CorC_HlyC_assoc"/>
    <property type="match status" value="1"/>
</dbReference>
<dbReference type="PROSITE" id="PS51846">
    <property type="entry name" value="CNNM"/>
    <property type="match status" value="1"/>
</dbReference>
<organism evidence="15 16">
    <name type="scientific">Cryptosporangium aurantiacum</name>
    <dbReference type="NCBI Taxonomy" id="134849"/>
    <lineage>
        <taxon>Bacteria</taxon>
        <taxon>Bacillati</taxon>
        <taxon>Actinomycetota</taxon>
        <taxon>Actinomycetes</taxon>
        <taxon>Cryptosporangiales</taxon>
        <taxon>Cryptosporangiaceae</taxon>
        <taxon>Cryptosporangium</taxon>
    </lineage>
</organism>
<evidence type="ECO:0000259" key="14">
    <source>
        <dbReference type="PROSITE" id="PS51846"/>
    </source>
</evidence>